<reference evidence="2 3" key="1">
    <citation type="submission" date="2019-10" db="EMBL/GenBank/DDBJ databases">
        <title>Characterization of a new Citrobacter species.</title>
        <authorList>
            <person name="Goncalves Ribeiro T."/>
            <person name="Izdebski R."/>
            <person name="Urbanowicz P."/>
            <person name="Carmeli Y."/>
            <person name="Gniadkowski M."/>
            <person name="Peixe L."/>
        </authorList>
    </citation>
    <scope>NUCLEOTIDE SEQUENCE [LARGE SCALE GENOMIC DNA]</scope>
    <source>
        <strain evidence="2 3">NMI7905_11</strain>
    </source>
</reference>
<proteinExistence type="predicted"/>
<dbReference type="GO" id="GO:0006508">
    <property type="term" value="P:proteolysis"/>
    <property type="evidence" value="ECO:0007669"/>
    <property type="project" value="InterPro"/>
</dbReference>
<dbReference type="RefSeq" id="WP_048242155.1">
    <property type="nucleotide sequence ID" value="NZ_WHIY01000025.1"/>
</dbReference>
<feature type="transmembrane region" description="Helical" evidence="1">
    <location>
        <begin position="111"/>
        <end position="131"/>
    </location>
</feature>
<dbReference type="Proteomes" id="UP000475079">
    <property type="component" value="Unassembled WGS sequence"/>
</dbReference>
<keyword evidence="1" id="KW-0472">Membrane</keyword>
<gene>
    <name evidence="2" type="ORF">GBB84_25220</name>
</gene>
<keyword evidence="3" id="KW-1185">Reference proteome</keyword>
<accession>A0A6L5EG60</accession>
<sequence length="344" mass="37320">MNKKAYSGSALPSRLALPPRVTFVLEISGLFLVWWFLLTLEFTPVSSYVGNIADVAQFIGGIIVVICVCRAQSLAAFIRTFVYGGTLLALLPVIIGGLSDTISQSSDENPLFPVVVIMVCCGMVYAVCNLLTGNDPAGDTEVREGTTACQTASSVHYTDRRIAAAHEAGHALMYAAWSPLPATLQVSIKTSTDNSGSLGYVRCGEPRPRLMDKNREAWEMLLALAGMAGEQHYTGDVSSGAFDDGRRWLSHAVPWLVCHLTTGIYYPDPGTPLELASNQRQLMALKAEHNALLTEFFTLNQDLHARLTDALMPGETLEARHLHPYLAAVQLPDAFPRVTAPART</sequence>
<dbReference type="EMBL" id="WHIY01000025">
    <property type="protein sequence ID" value="MPQ54191.1"/>
    <property type="molecule type" value="Genomic_DNA"/>
</dbReference>
<dbReference type="Gene3D" id="1.20.58.760">
    <property type="entry name" value="Peptidase M41"/>
    <property type="match status" value="1"/>
</dbReference>
<dbReference type="GO" id="GO:0005524">
    <property type="term" value="F:ATP binding"/>
    <property type="evidence" value="ECO:0007669"/>
    <property type="project" value="InterPro"/>
</dbReference>
<evidence type="ECO:0008006" key="4">
    <source>
        <dbReference type="Google" id="ProtNLM"/>
    </source>
</evidence>
<dbReference type="AlphaFoldDB" id="A0A6L5EG60"/>
<evidence type="ECO:0000256" key="1">
    <source>
        <dbReference type="SAM" id="Phobius"/>
    </source>
</evidence>
<dbReference type="SUPFAM" id="SSF140990">
    <property type="entry name" value="FtsH protease domain-like"/>
    <property type="match status" value="1"/>
</dbReference>
<feature type="transmembrane region" description="Helical" evidence="1">
    <location>
        <begin position="48"/>
        <end position="69"/>
    </location>
</feature>
<feature type="transmembrane region" description="Helical" evidence="1">
    <location>
        <begin position="81"/>
        <end position="99"/>
    </location>
</feature>
<protein>
    <recommendedName>
        <fullName evidence="4">Peptidase M41 domain-containing protein</fullName>
    </recommendedName>
</protein>
<evidence type="ECO:0000313" key="2">
    <source>
        <dbReference type="EMBL" id="MPQ54191.1"/>
    </source>
</evidence>
<keyword evidence="1" id="KW-1133">Transmembrane helix</keyword>
<name>A0A6L5EG60_9ENTR</name>
<comment type="caution">
    <text evidence="2">The sequence shown here is derived from an EMBL/GenBank/DDBJ whole genome shotgun (WGS) entry which is preliminary data.</text>
</comment>
<dbReference type="GO" id="GO:0004176">
    <property type="term" value="F:ATP-dependent peptidase activity"/>
    <property type="evidence" value="ECO:0007669"/>
    <property type="project" value="InterPro"/>
</dbReference>
<feature type="transmembrane region" description="Helical" evidence="1">
    <location>
        <begin position="21"/>
        <end position="42"/>
    </location>
</feature>
<dbReference type="InterPro" id="IPR037219">
    <property type="entry name" value="Peptidase_M41-like"/>
</dbReference>
<dbReference type="GO" id="GO:0004222">
    <property type="term" value="F:metalloendopeptidase activity"/>
    <property type="evidence" value="ECO:0007669"/>
    <property type="project" value="InterPro"/>
</dbReference>
<evidence type="ECO:0000313" key="3">
    <source>
        <dbReference type="Proteomes" id="UP000475079"/>
    </source>
</evidence>
<organism evidence="2 3">
    <name type="scientific">Citrobacter telavivensis</name>
    <dbReference type="NCBI Taxonomy" id="2653932"/>
    <lineage>
        <taxon>Bacteria</taxon>
        <taxon>Pseudomonadati</taxon>
        <taxon>Pseudomonadota</taxon>
        <taxon>Gammaproteobacteria</taxon>
        <taxon>Enterobacterales</taxon>
        <taxon>Enterobacteriaceae</taxon>
        <taxon>Citrobacter</taxon>
    </lineage>
</organism>
<keyword evidence="1" id="KW-0812">Transmembrane</keyword>